<evidence type="ECO:0000313" key="3">
    <source>
        <dbReference type="Proteomes" id="UP001606302"/>
    </source>
</evidence>
<proteinExistence type="predicted"/>
<dbReference type="Pfam" id="PF14414">
    <property type="entry name" value="WHH"/>
    <property type="match status" value="1"/>
</dbReference>
<organism evidence="2 3">
    <name type="scientific">Pelomonas lactea</name>
    <dbReference type="NCBI Taxonomy" id="3299030"/>
    <lineage>
        <taxon>Bacteria</taxon>
        <taxon>Pseudomonadati</taxon>
        <taxon>Pseudomonadota</taxon>
        <taxon>Betaproteobacteria</taxon>
        <taxon>Burkholderiales</taxon>
        <taxon>Sphaerotilaceae</taxon>
        <taxon>Roseateles</taxon>
    </lineage>
</organism>
<dbReference type="RefSeq" id="WP_394509775.1">
    <property type="nucleotide sequence ID" value="NZ_JBIGHX010000002.1"/>
</dbReference>
<protein>
    <submittedName>
        <fullName evidence="2">HNH endonuclease</fullName>
    </submittedName>
</protein>
<comment type="caution">
    <text evidence="2">The sequence shown here is derived from an EMBL/GenBank/DDBJ whole genome shotgun (WGS) entry which is preliminary data.</text>
</comment>
<name>A0ABW7GG41_9BURK</name>
<dbReference type="GO" id="GO:0004519">
    <property type="term" value="F:endonuclease activity"/>
    <property type="evidence" value="ECO:0007669"/>
    <property type="project" value="UniProtKB-KW"/>
</dbReference>
<accession>A0ABW7GG41</accession>
<feature type="compositionally biased region" description="Basic and acidic residues" evidence="1">
    <location>
        <begin position="158"/>
        <end position="176"/>
    </location>
</feature>
<dbReference type="InterPro" id="IPR032869">
    <property type="entry name" value="WHH_dom_containing"/>
</dbReference>
<reference evidence="2 3" key="1">
    <citation type="submission" date="2024-08" db="EMBL/GenBank/DDBJ databases">
        <authorList>
            <person name="Lu H."/>
        </authorList>
    </citation>
    <scope>NUCLEOTIDE SEQUENCE [LARGE SCALE GENOMIC DNA]</scope>
    <source>
        <strain evidence="2 3">DXS20W</strain>
    </source>
</reference>
<keyword evidence="2" id="KW-0378">Hydrolase</keyword>
<evidence type="ECO:0000256" key="1">
    <source>
        <dbReference type="SAM" id="MobiDB-lite"/>
    </source>
</evidence>
<sequence length="293" mass="30950">MGASLRDPEVAKKLDGLKADTDAAARELKLDMAQAAIDAAGLVDPTPISDACGAVFSAARGDWFGAGMSLVSMIPYAGDALGKTAKGAKLAAKIVKLKERIADNVVRGRQIVANALKKDAAAIRARRAAQKAEKIEEGVVQGCKVGGNRFGTQSPKEGWVKGERGHGEWDPAKSGLSKDKVEDIESVTGGKPIQWKDGNPDFSDYTMKTPGADGKMVDASVEIKLDSTGNRAKDAMEANRAMAERLGKDSFAEPPGWTWHHKEDGTTMELVPSALHTNVPHSGGVSVAKDPSY</sequence>
<dbReference type="CDD" id="cd20745">
    <property type="entry name" value="FIX_RhsA_AHH_HNH-like"/>
    <property type="match status" value="1"/>
</dbReference>
<evidence type="ECO:0000313" key="2">
    <source>
        <dbReference type="EMBL" id="MFG6460924.1"/>
    </source>
</evidence>
<dbReference type="Proteomes" id="UP001606302">
    <property type="component" value="Unassembled WGS sequence"/>
</dbReference>
<keyword evidence="3" id="KW-1185">Reference proteome</keyword>
<keyword evidence="2" id="KW-0540">Nuclease</keyword>
<feature type="region of interest" description="Disordered" evidence="1">
    <location>
        <begin position="154"/>
        <end position="176"/>
    </location>
</feature>
<dbReference type="EMBL" id="JBIGHX010000002">
    <property type="protein sequence ID" value="MFG6460924.1"/>
    <property type="molecule type" value="Genomic_DNA"/>
</dbReference>
<gene>
    <name evidence="2" type="ORF">ACG04Q_05020</name>
</gene>
<keyword evidence="2" id="KW-0255">Endonuclease</keyword>